<dbReference type="EMBL" id="KI545873">
    <property type="protein sequence ID" value="EST06261.1"/>
    <property type="molecule type" value="Genomic_DNA"/>
</dbReference>
<dbReference type="Proteomes" id="UP000019377">
    <property type="component" value="Unassembled WGS sequence"/>
</dbReference>
<keyword evidence="3" id="KW-1185">Reference proteome</keyword>
<dbReference type="STRING" id="1365824.V5E7I8"/>
<organism evidence="2 3">
    <name type="scientific">Kalmanozyma brasiliensis (strain GHG001)</name>
    <name type="common">Yeast</name>
    <name type="synonym">Pseudozyma brasiliensis</name>
    <dbReference type="NCBI Taxonomy" id="1365824"/>
    <lineage>
        <taxon>Eukaryota</taxon>
        <taxon>Fungi</taxon>
        <taxon>Dikarya</taxon>
        <taxon>Basidiomycota</taxon>
        <taxon>Ustilaginomycotina</taxon>
        <taxon>Ustilaginomycetes</taxon>
        <taxon>Ustilaginales</taxon>
        <taxon>Ustilaginaceae</taxon>
        <taxon>Kalmanozyma</taxon>
    </lineage>
</organism>
<feature type="region of interest" description="Disordered" evidence="1">
    <location>
        <begin position="298"/>
        <end position="332"/>
    </location>
</feature>
<protein>
    <submittedName>
        <fullName evidence="2">Uncharacterized protein</fullName>
    </submittedName>
</protein>
<reference evidence="3" key="1">
    <citation type="journal article" date="2013" name="Genome Announc.">
        <title>Draft genome sequence of Pseudozyma brasiliensis sp. nov. strain GHG001, a high producer of endo-1,4-xylanase isolated from an insect pest of sugarcane.</title>
        <authorList>
            <person name="Oliveira J.V.D.C."/>
            <person name="dos Santos R.A.C."/>
            <person name="Borges T.A."/>
            <person name="Riano-Pachon D.M."/>
            <person name="Goldman G.H."/>
        </authorList>
    </citation>
    <scope>NUCLEOTIDE SEQUENCE [LARGE SCALE GENOMIC DNA]</scope>
    <source>
        <strain evidence="3">GHG001</strain>
    </source>
</reference>
<evidence type="ECO:0000313" key="2">
    <source>
        <dbReference type="EMBL" id="EST06261.1"/>
    </source>
</evidence>
<feature type="compositionally biased region" description="Low complexity" evidence="1">
    <location>
        <begin position="310"/>
        <end position="328"/>
    </location>
</feature>
<name>V5E7I8_KALBG</name>
<dbReference type="AlphaFoldDB" id="V5E7I8"/>
<sequence>MAGRELLQVLLPGNAAILSASVPSAASTSIQDLIVALLTDLTNNKQLKAAFGSHFQPWASATSNDFESSEKWLIDPHGQLWALQAVQATEPNYEWKEEELRAINDGIVPLQTGVFGFLRSLAEGPKPSDEDGAPLPVADLSSPTAFSDFLLSSHLHTPRLRLVCGAAGLRVRLRFGHVPEIYDGWDQRTFFLPADAKSPEAAGVGSLVTEVVEAVCEEFGIRRVVLQGSKSARVVYALCPLPATPASAPAPMPPPSPLPDNASLPQLLSSMDTSDPGLMFTISASWLNKLGTVAQGFSKHARRQGSNGVPLAPAPSAAPGQPARSPSPTKQSAVKTGVLGLWGSASVSKATAALLPAAFSPAAKNASRSTGDADLDALSVELTSARLNAEEDEDDAGDKHEDLQR</sequence>
<gene>
    <name evidence="2" type="ORF">PSEUBRA_SCAF3g03775</name>
</gene>
<evidence type="ECO:0000313" key="3">
    <source>
        <dbReference type="Proteomes" id="UP000019377"/>
    </source>
</evidence>
<dbReference type="eggNOG" id="KOG1922">
    <property type="taxonomic scope" value="Eukaryota"/>
</dbReference>
<evidence type="ECO:0000256" key="1">
    <source>
        <dbReference type="SAM" id="MobiDB-lite"/>
    </source>
</evidence>
<accession>V5E7I8</accession>
<dbReference type="OrthoDB" id="1668162at2759"/>
<feature type="region of interest" description="Disordered" evidence="1">
    <location>
        <begin position="384"/>
        <end position="405"/>
    </location>
</feature>
<dbReference type="HOGENOM" id="CLU_679923_0_0_1"/>
<proteinExistence type="predicted"/>